<dbReference type="SUPFAM" id="SSF50156">
    <property type="entry name" value="PDZ domain-like"/>
    <property type="match status" value="1"/>
</dbReference>
<feature type="compositionally biased region" description="Polar residues" evidence="4">
    <location>
        <begin position="111"/>
        <end position="128"/>
    </location>
</feature>
<comment type="caution">
    <text evidence="6">The sequence shown here is derived from an EMBL/GenBank/DDBJ whole genome shotgun (WGS) entry which is preliminary data.</text>
</comment>
<protein>
    <recommendedName>
        <fullName evidence="5">PDZ domain-containing protein</fullName>
    </recommendedName>
</protein>
<keyword evidence="2" id="KW-0963">Cytoplasm</keyword>
<dbReference type="PROSITE" id="PS50106">
    <property type="entry name" value="PDZ"/>
    <property type="match status" value="1"/>
</dbReference>
<dbReference type="Proteomes" id="UP000663877">
    <property type="component" value="Unassembled WGS sequence"/>
</dbReference>
<dbReference type="GO" id="GO:0061061">
    <property type="term" value="P:muscle structure development"/>
    <property type="evidence" value="ECO:0007669"/>
    <property type="project" value="TreeGrafter"/>
</dbReference>
<dbReference type="OrthoDB" id="44841at2759"/>
<dbReference type="SMART" id="SM00228">
    <property type="entry name" value="PDZ"/>
    <property type="match status" value="1"/>
</dbReference>
<dbReference type="EMBL" id="CAJNOM010000157">
    <property type="protein sequence ID" value="CAF1155182.1"/>
    <property type="molecule type" value="Genomic_DNA"/>
</dbReference>
<proteinExistence type="predicted"/>
<keyword evidence="3" id="KW-0479">Metal-binding</keyword>
<evidence type="ECO:0000256" key="1">
    <source>
        <dbReference type="ARBA" id="ARBA00004496"/>
    </source>
</evidence>
<dbReference type="InterPro" id="IPR001478">
    <property type="entry name" value="PDZ"/>
</dbReference>
<evidence type="ECO:0000313" key="6">
    <source>
        <dbReference type="EMBL" id="CAF0983997.1"/>
    </source>
</evidence>
<dbReference type="GO" id="GO:0003779">
    <property type="term" value="F:actin binding"/>
    <property type="evidence" value="ECO:0007669"/>
    <property type="project" value="TreeGrafter"/>
</dbReference>
<dbReference type="GO" id="GO:0005912">
    <property type="term" value="C:adherens junction"/>
    <property type="evidence" value="ECO:0007669"/>
    <property type="project" value="TreeGrafter"/>
</dbReference>
<organism evidence="6 9">
    <name type="scientific">Adineta steineri</name>
    <dbReference type="NCBI Taxonomy" id="433720"/>
    <lineage>
        <taxon>Eukaryota</taxon>
        <taxon>Metazoa</taxon>
        <taxon>Spiralia</taxon>
        <taxon>Gnathifera</taxon>
        <taxon>Rotifera</taxon>
        <taxon>Eurotatoria</taxon>
        <taxon>Bdelloidea</taxon>
        <taxon>Adinetida</taxon>
        <taxon>Adinetidae</taxon>
        <taxon>Adineta</taxon>
    </lineage>
</organism>
<sequence length="128" mass="14300">MDYTLFPTIPVYLERPSLDQSWGFRLQGGTDYRMPLSIKKVVSNSPSHNKVYPGDGIASIDGQDAQSMTHEDAENIIRNSLRLQLVLQRGQLNTIRPSKPSVKFGPGPATHVNSALNNSTTPNNYRRF</sequence>
<evidence type="ECO:0000259" key="5">
    <source>
        <dbReference type="PROSITE" id="PS50106"/>
    </source>
</evidence>
<dbReference type="GO" id="GO:0001725">
    <property type="term" value="C:stress fiber"/>
    <property type="evidence" value="ECO:0007669"/>
    <property type="project" value="TreeGrafter"/>
</dbReference>
<name>A0A814FIQ7_9BILA</name>
<feature type="region of interest" description="Disordered" evidence="4">
    <location>
        <begin position="97"/>
        <end position="128"/>
    </location>
</feature>
<dbReference type="Pfam" id="PF00595">
    <property type="entry name" value="PDZ"/>
    <property type="match status" value="1"/>
</dbReference>
<dbReference type="AlphaFoldDB" id="A0A814FIQ7"/>
<evidence type="ECO:0000256" key="3">
    <source>
        <dbReference type="ARBA" id="ARBA00023038"/>
    </source>
</evidence>
<dbReference type="GO" id="GO:0030018">
    <property type="term" value="C:Z disc"/>
    <property type="evidence" value="ECO:0007669"/>
    <property type="project" value="TreeGrafter"/>
</dbReference>
<evidence type="ECO:0000313" key="7">
    <source>
        <dbReference type="EMBL" id="CAF1155182.1"/>
    </source>
</evidence>
<keyword evidence="8" id="KW-1185">Reference proteome</keyword>
<dbReference type="InterPro" id="IPR036034">
    <property type="entry name" value="PDZ_sf"/>
</dbReference>
<gene>
    <name evidence="6" type="ORF">BJG266_LOCUS15028</name>
    <name evidence="7" type="ORF">QVE165_LOCUS23240</name>
</gene>
<dbReference type="GO" id="GO:0031941">
    <property type="term" value="C:filamentous actin"/>
    <property type="evidence" value="ECO:0007669"/>
    <property type="project" value="TreeGrafter"/>
</dbReference>
<dbReference type="EMBL" id="CAJNOI010000065">
    <property type="protein sequence ID" value="CAF0983997.1"/>
    <property type="molecule type" value="Genomic_DNA"/>
</dbReference>
<dbReference type="Proteomes" id="UP000663832">
    <property type="component" value="Unassembled WGS sequence"/>
</dbReference>
<keyword evidence="3" id="KW-0862">Zinc</keyword>
<keyword evidence="3" id="KW-0440">LIM domain</keyword>
<comment type="subcellular location">
    <subcellularLocation>
        <location evidence="1">Cytoplasm</location>
    </subcellularLocation>
</comment>
<reference evidence="6" key="1">
    <citation type="submission" date="2021-02" db="EMBL/GenBank/DDBJ databases">
        <authorList>
            <person name="Nowell W R."/>
        </authorList>
    </citation>
    <scope>NUCLEOTIDE SEQUENCE</scope>
</reference>
<dbReference type="GO" id="GO:0051371">
    <property type="term" value="F:muscle alpha-actinin binding"/>
    <property type="evidence" value="ECO:0007669"/>
    <property type="project" value="TreeGrafter"/>
</dbReference>
<dbReference type="Gene3D" id="2.30.42.10">
    <property type="match status" value="1"/>
</dbReference>
<evidence type="ECO:0000256" key="2">
    <source>
        <dbReference type="ARBA" id="ARBA00022490"/>
    </source>
</evidence>
<feature type="domain" description="PDZ" evidence="5">
    <location>
        <begin position="10"/>
        <end position="80"/>
    </location>
</feature>
<dbReference type="GO" id="GO:0030036">
    <property type="term" value="P:actin cytoskeleton organization"/>
    <property type="evidence" value="ECO:0007669"/>
    <property type="project" value="TreeGrafter"/>
</dbReference>
<evidence type="ECO:0000313" key="9">
    <source>
        <dbReference type="Proteomes" id="UP000663877"/>
    </source>
</evidence>
<evidence type="ECO:0000256" key="4">
    <source>
        <dbReference type="SAM" id="MobiDB-lite"/>
    </source>
</evidence>
<accession>A0A814FIQ7</accession>
<evidence type="ECO:0000313" key="8">
    <source>
        <dbReference type="Proteomes" id="UP000663832"/>
    </source>
</evidence>
<dbReference type="PANTHER" id="PTHR24214:SF38">
    <property type="entry name" value="PDZ AND LIM DOMAIN PROTEIN ZASP-RELATED"/>
    <property type="match status" value="1"/>
</dbReference>
<dbReference type="PANTHER" id="PTHR24214">
    <property type="entry name" value="PDZ AND LIM DOMAIN PROTEIN ZASP"/>
    <property type="match status" value="1"/>
</dbReference>
<dbReference type="InterPro" id="IPR050604">
    <property type="entry name" value="PDZ-LIM_domain"/>
</dbReference>